<proteinExistence type="predicted"/>
<protein>
    <submittedName>
        <fullName evidence="1">Uncharacterized protein</fullName>
    </submittedName>
</protein>
<reference evidence="1" key="1">
    <citation type="submission" date="2020-05" db="EMBL/GenBank/DDBJ databases">
        <authorList>
            <person name="Chiriac C."/>
            <person name="Salcher M."/>
            <person name="Ghai R."/>
            <person name="Kavagutti S V."/>
        </authorList>
    </citation>
    <scope>NUCLEOTIDE SEQUENCE</scope>
</reference>
<dbReference type="EMBL" id="LR797423">
    <property type="protein sequence ID" value="CAB4215605.1"/>
    <property type="molecule type" value="Genomic_DNA"/>
</dbReference>
<organism evidence="1">
    <name type="scientific">uncultured Caudovirales phage</name>
    <dbReference type="NCBI Taxonomy" id="2100421"/>
    <lineage>
        <taxon>Viruses</taxon>
        <taxon>Duplodnaviria</taxon>
        <taxon>Heunggongvirae</taxon>
        <taxon>Uroviricota</taxon>
        <taxon>Caudoviricetes</taxon>
        <taxon>Peduoviridae</taxon>
        <taxon>Maltschvirus</taxon>
        <taxon>Maltschvirus maltsch</taxon>
    </lineage>
</organism>
<evidence type="ECO:0000313" key="1">
    <source>
        <dbReference type="EMBL" id="CAB4215605.1"/>
    </source>
</evidence>
<gene>
    <name evidence="1" type="ORF">UFOVP1475_33</name>
</gene>
<name>A0A6J5SMP2_9CAUD</name>
<accession>A0A6J5SMP2</accession>
<sequence>MFTPIGIQQGTIITEGLNVWFDFGNTQCFNPTQGTGSITAGTLFNNLAPDYPGISGSINGAVNWSTAFGGCMNLTNGSTSTLQYTGAISASFTVQVVVTPGTDALPNNNWVSDAGAWPQIPGANGLKWAQQFSPNYLIPILGYGASYATLSSGTQQPASGWTEYMRFPNVYTFSTNASNAHITYTNNILKGTDTSTRTRSNQTSVATAYLNTDIDIANRKGIGRICAYLSYNRQLSDAEIYQNVQFYLNRFGTK</sequence>